<gene>
    <name evidence="4" type="ORF">F2Y10_03985</name>
</gene>
<dbReference type="Proteomes" id="UP000322940">
    <property type="component" value="Unassembled WGS sequence"/>
</dbReference>
<reference evidence="4 5" key="1">
    <citation type="journal article" date="2019" name="Nat. Med.">
        <title>A library of human gut bacterial isolates paired with longitudinal multiomics data enables mechanistic microbiome research.</title>
        <authorList>
            <person name="Poyet M."/>
            <person name="Groussin M."/>
            <person name="Gibbons S.M."/>
            <person name="Avila-Pacheco J."/>
            <person name="Jiang X."/>
            <person name="Kearney S.M."/>
            <person name="Perrotta A.R."/>
            <person name="Berdy B."/>
            <person name="Zhao S."/>
            <person name="Lieberman T.D."/>
            <person name="Swanson P.K."/>
            <person name="Smith M."/>
            <person name="Roesemann S."/>
            <person name="Alexander J.E."/>
            <person name="Rich S.A."/>
            <person name="Livny J."/>
            <person name="Vlamakis H."/>
            <person name="Clish C."/>
            <person name="Bullock K."/>
            <person name="Deik A."/>
            <person name="Scott J."/>
            <person name="Pierce K.A."/>
            <person name="Xavier R.J."/>
            <person name="Alm E.J."/>
        </authorList>
    </citation>
    <scope>NUCLEOTIDE SEQUENCE [LARGE SCALE GENOMIC DNA]</scope>
    <source>
        <strain evidence="4 5">BIOML-A266</strain>
    </source>
</reference>
<dbReference type="SUPFAM" id="SSF48208">
    <property type="entry name" value="Six-hairpin glycosidases"/>
    <property type="match status" value="1"/>
</dbReference>
<dbReference type="SUPFAM" id="SSF49785">
    <property type="entry name" value="Galactose-binding domain-like"/>
    <property type="match status" value="1"/>
</dbReference>
<organism evidence="4 5">
    <name type="scientific">Alistipes onderdonkii</name>
    <dbReference type="NCBI Taxonomy" id="328813"/>
    <lineage>
        <taxon>Bacteria</taxon>
        <taxon>Pseudomonadati</taxon>
        <taxon>Bacteroidota</taxon>
        <taxon>Bacteroidia</taxon>
        <taxon>Bacteroidales</taxon>
        <taxon>Rikenellaceae</taxon>
        <taxon>Alistipes</taxon>
    </lineage>
</organism>
<comment type="caution">
    <text evidence="4">The sequence shown here is derived from an EMBL/GenBank/DDBJ whole genome shotgun (WGS) entry which is preliminary data.</text>
</comment>
<dbReference type="EMBL" id="VVXH01000003">
    <property type="protein sequence ID" value="KAA2379907.1"/>
    <property type="molecule type" value="Genomic_DNA"/>
</dbReference>
<dbReference type="PANTHER" id="PTHR31987">
    <property type="entry name" value="GLUTAMINASE A-RELATED"/>
    <property type="match status" value="1"/>
</dbReference>
<evidence type="ECO:0000313" key="4">
    <source>
        <dbReference type="EMBL" id="KAA2379907.1"/>
    </source>
</evidence>
<dbReference type="InterPro" id="IPR052743">
    <property type="entry name" value="Glutaminase_GtaA"/>
</dbReference>
<dbReference type="InterPro" id="IPR032514">
    <property type="entry name" value="GtaA_central"/>
</dbReference>
<proteinExistence type="predicted"/>
<dbReference type="PANTHER" id="PTHR31987:SF1">
    <property type="entry name" value="GLUTAMINASE A"/>
    <property type="match status" value="1"/>
</dbReference>
<dbReference type="RefSeq" id="WP_130064676.1">
    <property type="nucleotide sequence ID" value="NZ_RCXC01000003.1"/>
</dbReference>
<evidence type="ECO:0000259" key="3">
    <source>
        <dbReference type="Pfam" id="PF17168"/>
    </source>
</evidence>
<accession>A0A5B3H276</accession>
<sequence length="826" mass="92874">MIRFQKILVCSCLIAGLWSCKTKSECIPNTLRPSAYPLITIDPYTSGWSFTDNLYDDVTRHWTGDKFPLIGVVKVDGQPYRFMGQEEPAFSILVPTAEQGAWEGAYTKTQPNGKWMESDFNDSSWLQGKASFGTHASASSVQTEWSGGEIWVRRTVDLPEDIAEHTVYLQYSNDDDAVIYVNGIEVVNTPDCHLRNKIKLPDPAAATLHPGRNVIAGYCLDRGGNALLDFGLATERDEKACFPETAMQKSVDVQATQTHYTFSCGSIDLKVTFTAPLLTDDLDLLSRPVNYITYEVVSNDGTAHDVALYFEASPEWALHEPAESSSEGFMRQDLCFLKTGSVSQHILGRKGDHVTIDWGYFYLAADNIRTAYRIGEAAQIRKAFLAGNMESSAATRTHTTQKLGLTRDLGRTKAASGYIMVGYDDLYSIQYFGENLRPYWNRTGNLTITDAFAAAGKAYPELKIRCDEFDRRLMEEAIKAGGREYAELCATAYRQAISAHKLVEAPNGDLLLLSKENFSNGSIGTVDITYPSAPLFLYYNPELAKGLLNHIFYYSESGRWTKPFPSHDIGTYPLANGQTYVGDMPVEEAGNMLILTAAIAHAEGNAAYAKKHWDVLTTWTNYLVAKGLDPENQLCTDDFAGHFAHNANLSVKAILGIASYGYLAHMLGDTQTARKYTDKAKELAGYWMEMADDGDHYRLTFDKPGTWSQKYNLVWDKLFKWEVFPESVRKKEIAYYLTKQNRYGLPLDNRESYTKTDWIVWTATLADDQEAFRALISPIWKFANETTDRIPMSDWVYTEKPQHRGFRARSVVGGYWIKLLETQYGQ</sequence>
<feature type="domain" description="Glutaminase A N-terminal" evidence="3">
    <location>
        <begin position="256"/>
        <end position="475"/>
    </location>
</feature>
<feature type="domain" description="Glutaminase A central" evidence="2">
    <location>
        <begin position="482"/>
        <end position="819"/>
    </location>
</feature>
<name>A0A5B3H276_9BACT</name>
<dbReference type="Gene3D" id="2.60.120.260">
    <property type="entry name" value="Galactose-binding domain-like"/>
    <property type="match status" value="1"/>
</dbReference>
<feature type="domain" description="DUF4964" evidence="1">
    <location>
        <begin position="21"/>
        <end position="89"/>
    </location>
</feature>
<evidence type="ECO:0000259" key="2">
    <source>
        <dbReference type="Pfam" id="PF16335"/>
    </source>
</evidence>
<dbReference type="InterPro" id="IPR033433">
    <property type="entry name" value="GtaA_N"/>
</dbReference>
<dbReference type="Pfam" id="PF16334">
    <property type="entry name" value="DUF4964"/>
    <property type="match status" value="1"/>
</dbReference>
<dbReference type="Pfam" id="PF17168">
    <property type="entry name" value="DUF5127"/>
    <property type="match status" value="1"/>
</dbReference>
<evidence type="ECO:0000259" key="1">
    <source>
        <dbReference type="Pfam" id="PF16334"/>
    </source>
</evidence>
<dbReference type="AlphaFoldDB" id="A0A5B3H276"/>
<evidence type="ECO:0000313" key="5">
    <source>
        <dbReference type="Proteomes" id="UP000322940"/>
    </source>
</evidence>
<dbReference type="InterPro" id="IPR032515">
    <property type="entry name" value="DUF4964"/>
</dbReference>
<dbReference type="InterPro" id="IPR008928">
    <property type="entry name" value="6-hairpin_glycosidase_sf"/>
</dbReference>
<dbReference type="Pfam" id="PF16335">
    <property type="entry name" value="GtaA_6_Hairpin"/>
    <property type="match status" value="1"/>
</dbReference>
<dbReference type="InterPro" id="IPR008979">
    <property type="entry name" value="Galactose-bd-like_sf"/>
</dbReference>
<dbReference type="GO" id="GO:0005975">
    <property type="term" value="P:carbohydrate metabolic process"/>
    <property type="evidence" value="ECO:0007669"/>
    <property type="project" value="InterPro"/>
</dbReference>
<protein>
    <submittedName>
        <fullName evidence="4">DUF4965 domain-containing protein</fullName>
    </submittedName>
</protein>